<evidence type="ECO:0000313" key="4">
    <source>
        <dbReference type="Proteomes" id="UP001560045"/>
    </source>
</evidence>
<dbReference type="Proteomes" id="UP001560045">
    <property type="component" value="Unassembled WGS sequence"/>
</dbReference>
<sequence length="297" mass="29304">MTSPRTETSDRPDETAEKPPRTQLSATQVVAGALAAVSAAVLASFFGVAGTVIGAALVSVVSTTGSAVYSASLSRTTERLRKVRTQIGGRPSATADAAGDDTATRVLPAHLDPRRAAPASRPLLARVRWPRVAAYTAAVFVLAMAVVTGIELIGQKPVSALVGSDTSSSSTTLGELATVSSSQDTTPTSPATTSPADGTTEAPASTAPESGAEESGSEESDSSTPATSTSESSPTDDDGGSSDTSSDTDTGTDSGTEGDSGTDSGTDGDTGGGTSEQTGQSTQEPQAGGATGAEPTS</sequence>
<feature type="transmembrane region" description="Helical" evidence="2">
    <location>
        <begin position="26"/>
        <end position="46"/>
    </location>
</feature>
<evidence type="ECO:0000256" key="1">
    <source>
        <dbReference type="SAM" id="MobiDB-lite"/>
    </source>
</evidence>
<feature type="compositionally biased region" description="Low complexity" evidence="1">
    <location>
        <begin position="222"/>
        <end position="233"/>
    </location>
</feature>
<feature type="transmembrane region" description="Helical" evidence="2">
    <location>
        <begin position="52"/>
        <end position="72"/>
    </location>
</feature>
<organism evidence="3 4">
    <name type="scientific">Geodermatophilus maliterrae</name>
    <dbReference type="NCBI Taxonomy" id="3162531"/>
    <lineage>
        <taxon>Bacteria</taxon>
        <taxon>Bacillati</taxon>
        <taxon>Actinomycetota</taxon>
        <taxon>Actinomycetes</taxon>
        <taxon>Geodermatophilales</taxon>
        <taxon>Geodermatophilaceae</taxon>
        <taxon>Geodermatophilus</taxon>
    </lineage>
</organism>
<accession>A0ABV3XGM3</accession>
<feature type="region of interest" description="Disordered" evidence="1">
    <location>
        <begin position="161"/>
        <end position="297"/>
    </location>
</feature>
<feature type="transmembrane region" description="Helical" evidence="2">
    <location>
        <begin position="132"/>
        <end position="154"/>
    </location>
</feature>
<proteinExistence type="predicted"/>
<feature type="compositionally biased region" description="Low complexity" evidence="1">
    <location>
        <begin position="275"/>
        <end position="285"/>
    </location>
</feature>
<comment type="caution">
    <text evidence="3">The sequence shown here is derived from an EMBL/GenBank/DDBJ whole genome shotgun (WGS) entry which is preliminary data.</text>
</comment>
<keyword evidence="2" id="KW-0812">Transmembrane</keyword>
<keyword evidence="2" id="KW-1133">Transmembrane helix</keyword>
<keyword evidence="2" id="KW-0472">Membrane</keyword>
<gene>
    <name evidence="3" type="ORF">ABQ292_10825</name>
</gene>
<dbReference type="RefSeq" id="WP_369206110.1">
    <property type="nucleotide sequence ID" value="NZ_JBFNXQ010000028.1"/>
</dbReference>
<feature type="region of interest" description="Disordered" evidence="1">
    <location>
        <begin position="1"/>
        <end position="23"/>
    </location>
</feature>
<evidence type="ECO:0000256" key="2">
    <source>
        <dbReference type="SAM" id="Phobius"/>
    </source>
</evidence>
<dbReference type="EMBL" id="JBFNXQ010000028">
    <property type="protein sequence ID" value="MEX5718851.1"/>
    <property type="molecule type" value="Genomic_DNA"/>
</dbReference>
<reference evidence="3 4" key="1">
    <citation type="submission" date="2024-06" db="EMBL/GenBank/DDBJ databases">
        <title>Draft genome sequence of Geodermatophilus badlandi, a novel member of the Geodermatophilaceae isolated from badland sedimentary rocks in the Red desert, Wyoming, USA.</title>
        <authorList>
            <person name="Ben Tekaya S."/>
            <person name="Nouioui I."/>
            <person name="Flores G.M."/>
            <person name="Shaal M.N."/>
            <person name="Bredoire F."/>
            <person name="Basile F."/>
            <person name="Van Diepen L."/>
            <person name="Ward N.L."/>
        </authorList>
    </citation>
    <scope>NUCLEOTIDE SEQUENCE [LARGE SCALE GENOMIC DNA]</scope>
    <source>
        <strain evidence="3 4">WL48A</strain>
    </source>
</reference>
<protein>
    <submittedName>
        <fullName evidence="3">Uncharacterized protein</fullName>
    </submittedName>
</protein>
<keyword evidence="4" id="KW-1185">Reference proteome</keyword>
<name>A0ABV3XGM3_9ACTN</name>
<evidence type="ECO:0000313" key="3">
    <source>
        <dbReference type="EMBL" id="MEX5718851.1"/>
    </source>
</evidence>
<feature type="compositionally biased region" description="Low complexity" evidence="1">
    <location>
        <begin position="164"/>
        <end position="210"/>
    </location>
</feature>
<feature type="compositionally biased region" description="Low complexity" evidence="1">
    <location>
        <begin position="241"/>
        <end position="267"/>
    </location>
</feature>
<feature type="compositionally biased region" description="Basic and acidic residues" evidence="1">
    <location>
        <begin position="7"/>
        <end position="20"/>
    </location>
</feature>
<feature type="compositionally biased region" description="Acidic residues" evidence="1">
    <location>
        <begin position="211"/>
        <end position="221"/>
    </location>
</feature>